<dbReference type="AlphaFoldDB" id="A0A663EGA1"/>
<keyword evidence="2 10" id="KW-0444">Lipid biosynthesis</keyword>
<feature type="transmembrane region" description="Helical" evidence="10">
    <location>
        <begin position="167"/>
        <end position="186"/>
    </location>
</feature>
<keyword evidence="9 10" id="KW-0275">Fatty acid biosynthesis</keyword>
<comment type="catalytic activity">
    <reaction evidence="10">
        <text>a very-long-chain acyl-CoA + malonyl-CoA + H(+) = a very-long-chain 3-oxoacyl-CoA + CO2 + CoA</text>
        <dbReference type="Rhea" id="RHEA:32727"/>
        <dbReference type="ChEBI" id="CHEBI:15378"/>
        <dbReference type="ChEBI" id="CHEBI:16526"/>
        <dbReference type="ChEBI" id="CHEBI:57287"/>
        <dbReference type="ChEBI" id="CHEBI:57384"/>
        <dbReference type="ChEBI" id="CHEBI:90725"/>
        <dbReference type="ChEBI" id="CHEBI:90736"/>
        <dbReference type="EC" id="2.3.1.199"/>
    </reaction>
</comment>
<dbReference type="GO" id="GO:0034626">
    <property type="term" value="P:fatty acid elongation, polyunsaturated fatty acid"/>
    <property type="evidence" value="ECO:0007669"/>
    <property type="project" value="TreeGrafter"/>
</dbReference>
<evidence type="ECO:0000256" key="2">
    <source>
        <dbReference type="ARBA" id="ARBA00022516"/>
    </source>
</evidence>
<sequence>MGIKSCGQGQCFIKITRGSWAHQDPGARIAREVWDPWPLVHSPFPVTLLFAFYLFVVALGPFYMRQRKPLKLRGLLVAYNLAMMTLSSYMFYEVRRQDWLLGKHLGSQMARVCWWFFFSKVIELLDTVFFILRKKQEQVTFLHVYHHGTMLFNWWSGVKYVPGGQAFFIGMLNSFVHIFMYGYYALASLGPQMHPYLWWKRYLTIMQLVITIAAHSSYNLFTECPFPDGFNAAVFLYILSLIALFLRFYYQTYIRGKIIMYHFLECLFAFGCSHNNRELLMHEDYLALLLIDAIFFGRLD</sequence>
<feature type="transmembrane region" description="Helical" evidence="10">
    <location>
        <begin position="139"/>
        <end position="155"/>
    </location>
</feature>
<evidence type="ECO:0000256" key="8">
    <source>
        <dbReference type="ARBA" id="ARBA00023136"/>
    </source>
</evidence>
<keyword evidence="12" id="KW-1185">Reference proteome</keyword>
<dbReference type="InterPro" id="IPR002076">
    <property type="entry name" value="ELO_fam"/>
</dbReference>
<dbReference type="GO" id="GO:0030148">
    <property type="term" value="P:sphingolipid biosynthetic process"/>
    <property type="evidence" value="ECO:0007669"/>
    <property type="project" value="TreeGrafter"/>
</dbReference>
<comment type="similarity">
    <text evidence="10">Belongs to the ELO family.</text>
</comment>
<dbReference type="EC" id="2.3.1.199" evidence="10"/>
<keyword evidence="4 10" id="KW-0812">Transmembrane</keyword>
<feature type="transmembrane region" description="Helical" evidence="10">
    <location>
        <begin position="112"/>
        <end position="132"/>
    </location>
</feature>
<evidence type="ECO:0000256" key="7">
    <source>
        <dbReference type="ARBA" id="ARBA00023098"/>
    </source>
</evidence>
<dbReference type="Ensembl" id="ENSACCT00020011847.1">
    <property type="protein sequence ID" value="ENSACCP00020011350.1"/>
    <property type="gene ID" value="ENSACCG00020007771.1"/>
</dbReference>
<keyword evidence="6 10" id="KW-1133">Transmembrane helix</keyword>
<organism evidence="11 12">
    <name type="scientific">Aquila chrysaetos chrysaetos</name>
    <dbReference type="NCBI Taxonomy" id="223781"/>
    <lineage>
        <taxon>Eukaryota</taxon>
        <taxon>Metazoa</taxon>
        <taxon>Chordata</taxon>
        <taxon>Craniata</taxon>
        <taxon>Vertebrata</taxon>
        <taxon>Euteleostomi</taxon>
        <taxon>Archelosauria</taxon>
        <taxon>Archosauria</taxon>
        <taxon>Dinosauria</taxon>
        <taxon>Saurischia</taxon>
        <taxon>Theropoda</taxon>
        <taxon>Coelurosauria</taxon>
        <taxon>Aves</taxon>
        <taxon>Neognathae</taxon>
        <taxon>Neoaves</taxon>
        <taxon>Telluraves</taxon>
        <taxon>Accipitrimorphae</taxon>
        <taxon>Accipitriformes</taxon>
        <taxon>Accipitridae</taxon>
        <taxon>Accipitrinae</taxon>
        <taxon>Aquila</taxon>
    </lineage>
</organism>
<evidence type="ECO:0000256" key="9">
    <source>
        <dbReference type="ARBA" id="ARBA00023160"/>
    </source>
</evidence>
<dbReference type="GO" id="GO:0005789">
    <property type="term" value="C:endoplasmic reticulum membrane"/>
    <property type="evidence" value="ECO:0007669"/>
    <property type="project" value="TreeGrafter"/>
</dbReference>
<dbReference type="GO" id="GO:0019367">
    <property type="term" value="P:fatty acid elongation, saturated fatty acid"/>
    <property type="evidence" value="ECO:0007669"/>
    <property type="project" value="TreeGrafter"/>
</dbReference>
<reference evidence="11" key="1">
    <citation type="submission" date="2025-08" db="UniProtKB">
        <authorList>
            <consortium name="Ensembl"/>
        </authorList>
    </citation>
    <scope>IDENTIFICATION</scope>
</reference>
<dbReference type="PANTHER" id="PTHR11157:SF126">
    <property type="entry name" value="ELONGATION OF VERY LONG CHAIN FATTY ACIDS PROTEIN"/>
    <property type="match status" value="1"/>
</dbReference>
<feature type="transmembrane region" description="Helical" evidence="10">
    <location>
        <begin position="44"/>
        <end position="63"/>
    </location>
</feature>
<dbReference type="PANTHER" id="PTHR11157">
    <property type="entry name" value="FATTY ACID ACYL TRANSFERASE-RELATED"/>
    <property type="match status" value="1"/>
</dbReference>
<evidence type="ECO:0000256" key="3">
    <source>
        <dbReference type="ARBA" id="ARBA00022679"/>
    </source>
</evidence>
<protein>
    <recommendedName>
        <fullName evidence="10">Elongation of very long chain fatty acids protein</fullName>
        <ecNumber evidence="10">2.3.1.199</ecNumber>
    </recommendedName>
    <alternativeName>
        <fullName evidence="10">Very-long-chain 3-oxoacyl-CoA synthase</fullName>
    </alternativeName>
</protein>
<evidence type="ECO:0000313" key="12">
    <source>
        <dbReference type="Proteomes" id="UP000472275"/>
    </source>
</evidence>
<keyword evidence="3 10" id="KW-0808">Transferase</keyword>
<proteinExistence type="inferred from homology"/>
<evidence type="ECO:0000256" key="1">
    <source>
        <dbReference type="ARBA" id="ARBA00004141"/>
    </source>
</evidence>
<dbReference type="Proteomes" id="UP000472275">
    <property type="component" value="Chromosome 17"/>
</dbReference>
<evidence type="ECO:0000256" key="10">
    <source>
        <dbReference type="RuleBase" id="RU361115"/>
    </source>
</evidence>
<reference evidence="11" key="2">
    <citation type="submission" date="2025-09" db="UniProtKB">
        <authorList>
            <consortium name="Ensembl"/>
        </authorList>
    </citation>
    <scope>IDENTIFICATION</scope>
</reference>
<dbReference type="GO" id="GO:0009922">
    <property type="term" value="F:fatty acid elongase activity"/>
    <property type="evidence" value="ECO:0007669"/>
    <property type="project" value="UniProtKB-EC"/>
</dbReference>
<feature type="transmembrane region" description="Helical" evidence="10">
    <location>
        <begin position="75"/>
        <end position="92"/>
    </location>
</feature>
<evidence type="ECO:0000313" key="11">
    <source>
        <dbReference type="Ensembl" id="ENSACCP00020011350.1"/>
    </source>
</evidence>
<evidence type="ECO:0000256" key="4">
    <source>
        <dbReference type="ARBA" id="ARBA00022692"/>
    </source>
</evidence>
<comment type="subcellular location">
    <subcellularLocation>
        <location evidence="1">Membrane</location>
        <topology evidence="1">Multi-pass membrane protein</topology>
    </subcellularLocation>
</comment>
<dbReference type="GO" id="GO:0042761">
    <property type="term" value="P:very long-chain fatty acid biosynthetic process"/>
    <property type="evidence" value="ECO:0007669"/>
    <property type="project" value="TreeGrafter"/>
</dbReference>
<name>A0A663EGA1_AQUCH</name>
<dbReference type="Pfam" id="PF01151">
    <property type="entry name" value="ELO"/>
    <property type="match status" value="1"/>
</dbReference>
<keyword evidence="7 10" id="KW-0443">Lipid metabolism</keyword>
<evidence type="ECO:0000256" key="5">
    <source>
        <dbReference type="ARBA" id="ARBA00022832"/>
    </source>
</evidence>
<keyword evidence="8 10" id="KW-0472">Membrane</keyword>
<accession>A0A663EGA1</accession>
<dbReference type="PROSITE" id="PS01188">
    <property type="entry name" value="ELO"/>
    <property type="match status" value="1"/>
</dbReference>
<dbReference type="GeneTree" id="ENSGT01050000244838"/>
<keyword evidence="5 10" id="KW-0276">Fatty acid metabolism</keyword>
<dbReference type="InterPro" id="IPR030457">
    <property type="entry name" value="ELO_CS"/>
</dbReference>
<dbReference type="GO" id="GO:0034625">
    <property type="term" value="P:fatty acid elongation, monounsaturated fatty acid"/>
    <property type="evidence" value="ECO:0007669"/>
    <property type="project" value="TreeGrafter"/>
</dbReference>
<feature type="transmembrane region" description="Helical" evidence="10">
    <location>
        <begin position="230"/>
        <end position="250"/>
    </location>
</feature>
<feature type="transmembrane region" description="Helical" evidence="10">
    <location>
        <begin position="198"/>
        <end position="218"/>
    </location>
</feature>
<evidence type="ECO:0000256" key="6">
    <source>
        <dbReference type="ARBA" id="ARBA00022989"/>
    </source>
</evidence>